<feature type="region of interest" description="Disordered" evidence="1">
    <location>
        <begin position="1"/>
        <end position="27"/>
    </location>
</feature>
<gene>
    <name evidence="2" type="ORF">RxyAA322_21420</name>
</gene>
<evidence type="ECO:0000313" key="3">
    <source>
        <dbReference type="Proteomes" id="UP000318065"/>
    </source>
</evidence>
<keyword evidence="3" id="KW-1185">Reference proteome</keyword>
<organism evidence="2 3">
    <name type="scientific">Rubrobacter xylanophilus</name>
    <dbReference type="NCBI Taxonomy" id="49319"/>
    <lineage>
        <taxon>Bacteria</taxon>
        <taxon>Bacillati</taxon>
        <taxon>Actinomycetota</taxon>
        <taxon>Rubrobacteria</taxon>
        <taxon>Rubrobacterales</taxon>
        <taxon>Rubrobacteraceae</taxon>
        <taxon>Rubrobacter</taxon>
    </lineage>
</organism>
<feature type="compositionally biased region" description="Acidic residues" evidence="1">
    <location>
        <begin position="1"/>
        <end position="10"/>
    </location>
</feature>
<feature type="compositionally biased region" description="Basic and acidic residues" evidence="1">
    <location>
        <begin position="15"/>
        <end position="26"/>
    </location>
</feature>
<sequence>MKALVSEDELSMFRTPEHESSTRESIRGAPCSALRLRAWDLEVSLRFGHLRRKIDRPGEPSLMTTVRGAECRFDPPVRVEGER</sequence>
<dbReference type="AlphaFoldDB" id="A0A510HK72"/>
<dbReference type="Proteomes" id="UP000318065">
    <property type="component" value="Chromosome"/>
</dbReference>
<dbReference type="EMBL" id="AP019791">
    <property type="protein sequence ID" value="BBL80288.1"/>
    <property type="molecule type" value="Genomic_DNA"/>
</dbReference>
<protein>
    <submittedName>
        <fullName evidence="2">Uncharacterized protein</fullName>
    </submittedName>
</protein>
<reference evidence="2" key="1">
    <citation type="journal article" date="2019" name="Microbiol. Resour. Announc.">
        <title>Complete Genome Sequence of Rubrobacter xylanophilus Strain AA3-22, Isolated from Arima Onsen in Japan.</title>
        <authorList>
            <person name="Tomariguchi N."/>
            <person name="Miyazaki K."/>
        </authorList>
    </citation>
    <scope>NUCLEOTIDE SEQUENCE [LARGE SCALE GENOMIC DNA]</scope>
    <source>
        <strain evidence="2">AA3-22</strain>
    </source>
</reference>
<proteinExistence type="predicted"/>
<evidence type="ECO:0000313" key="2">
    <source>
        <dbReference type="EMBL" id="BBL80288.1"/>
    </source>
</evidence>
<evidence type="ECO:0000256" key="1">
    <source>
        <dbReference type="SAM" id="MobiDB-lite"/>
    </source>
</evidence>
<name>A0A510HK72_9ACTN</name>
<accession>A0A510HK72</accession>